<dbReference type="PANTHER" id="PTHR47505">
    <property type="entry name" value="DNA UTILIZATION PROTEIN YHGH"/>
    <property type="match status" value="1"/>
</dbReference>
<evidence type="ECO:0000313" key="4">
    <source>
        <dbReference type="Proteomes" id="UP000602647"/>
    </source>
</evidence>
<comment type="caution">
    <text evidence="3">The sequence shown here is derived from an EMBL/GenBank/DDBJ whole genome shotgun (WGS) entry which is preliminary data.</text>
</comment>
<dbReference type="Pfam" id="PF18912">
    <property type="entry name" value="DZR_2"/>
    <property type="match status" value="1"/>
</dbReference>
<dbReference type="InterPro" id="IPR000836">
    <property type="entry name" value="PRTase_dom"/>
</dbReference>
<dbReference type="RefSeq" id="WP_187302915.1">
    <property type="nucleotide sequence ID" value="NZ_JACRYT010000007.1"/>
</dbReference>
<dbReference type="EMBL" id="JACRYT010000007">
    <property type="protein sequence ID" value="MBC6679809.1"/>
    <property type="molecule type" value="Genomic_DNA"/>
</dbReference>
<evidence type="ECO:0000256" key="1">
    <source>
        <dbReference type="ARBA" id="ARBA00008007"/>
    </source>
</evidence>
<feature type="domain" description="Double zinc ribbon" evidence="2">
    <location>
        <begin position="12"/>
        <end position="73"/>
    </location>
</feature>
<dbReference type="Proteomes" id="UP000602647">
    <property type="component" value="Unassembled WGS sequence"/>
</dbReference>
<accession>A0A923NJU5</accession>
<evidence type="ECO:0000313" key="3">
    <source>
        <dbReference type="EMBL" id="MBC6679809.1"/>
    </source>
</evidence>
<organism evidence="3 4">
    <name type="scientific">Zhenpiania hominis</name>
    <dbReference type="NCBI Taxonomy" id="2763644"/>
    <lineage>
        <taxon>Bacteria</taxon>
        <taxon>Bacillati</taxon>
        <taxon>Bacillota</taxon>
        <taxon>Clostridia</taxon>
        <taxon>Peptostreptococcales</taxon>
        <taxon>Anaerovoracaceae</taxon>
        <taxon>Zhenpiania</taxon>
    </lineage>
</organism>
<protein>
    <submittedName>
        <fullName evidence="3">ComF family protein</fullName>
    </submittedName>
</protein>
<proteinExistence type="inferred from homology"/>
<name>A0A923NJU5_9FIRM</name>
<dbReference type="InterPro" id="IPR051910">
    <property type="entry name" value="ComF/GntX_DNA_util-trans"/>
</dbReference>
<dbReference type="Gene3D" id="3.40.50.2020">
    <property type="match status" value="1"/>
</dbReference>
<reference evidence="3" key="1">
    <citation type="submission" date="2020-08" db="EMBL/GenBank/DDBJ databases">
        <title>Genome public.</title>
        <authorList>
            <person name="Liu C."/>
            <person name="Sun Q."/>
        </authorList>
    </citation>
    <scope>NUCLEOTIDE SEQUENCE</scope>
    <source>
        <strain evidence="3">BX12</strain>
    </source>
</reference>
<sequence>MGVFEKGFEKAMEWIYPSNIYCISCGSIIDNSRDYALCDSCMQRFHWLGEKTCQKCGKILSPDYRNPLCWDCRTFDHEFDRGFTCVQYGLYERGLLMDYKYRGKAYIGRKLGDALYDRMSLEEETFDLLVPVPMHRKKQARRGYNQADIMARRMSRRSGIPCAPGLLQRRRETLPMKGLGPFERYENLRGAFSVSPQNHYPIEGKRILLIDDIYTTGSTADACSLALREAGAGRVCVVSFACGANIPPKQ</sequence>
<dbReference type="AlphaFoldDB" id="A0A923NJU5"/>
<gene>
    <name evidence="3" type="ORF">H9L42_08205</name>
</gene>
<dbReference type="PANTHER" id="PTHR47505:SF1">
    <property type="entry name" value="DNA UTILIZATION PROTEIN YHGH"/>
    <property type="match status" value="1"/>
</dbReference>
<dbReference type="CDD" id="cd06223">
    <property type="entry name" value="PRTases_typeI"/>
    <property type="match status" value="1"/>
</dbReference>
<dbReference type="InterPro" id="IPR044005">
    <property type="entry name" value="DZR_2"/>
</dbReference>
<comment type="similarity">
    <text evidence="1">Belongs to the ComF/GntX family.</text>
</comment>
<keyword evidence="4" id="KW-1185">Reference proteome</keyword>
<evidence type="ECO:0000259" key="2">
    <source>
        <dbReference type="Pfam" id="PF18912"/>
    </source>
</evidence>
<dbReference type="InterPro" id="IPR029057">
    <property type="entry name" value="PRTase-like"/>
</dbReference>
<dbReference type="SUPFAM" id="SSF53271">
    <property type="entry name" value="PRTase-like"/>
    <property type="match status" value="1"/>
</dbReference>